<gene>
    <name evidence="2" type="ORF">CGOC_LOCUS242</name>
</gene>
<name>A0A3P6Q2J7_CYLGO</name>
<dbReference type="PANTHER" id="PTHR21662">
    <property type="entry name" value="RECEPTOR PROTEIN-TYROSINE KINASE"/>
    <property type="match status" value="1"/>
</dbReference>
<dbReference type="Pfam" id="PF01030">
    <property type="entry name" value="Recep_L_domain"/>
    <property type="match status" value="1"/>
</dbReference>
<proteinExistence type="predicted"/>
<sequence>MEVVGWKMVETVTIHITRNKNLCFTVPELDGLLTSRFVSTIEGTVCEEISIDETVEDVCRIGKSAYLESLSGGCRTLVGNLILDQNAPSQDLWKLYNVTRIYGCLHISNTSLQNFAPLWKLVDIYTLEANNSALIVDSNPRLKSIYLNKIDRFISYLPVRVSENPSLRLSGEDCDLYQTSARSEFLKNNVDCTGHQKSAIMCGDIHWLATLVSVVLQSVMTYGM</sequence>
<reference evidence="2 3" key="1">
    <citation type="submission" date="2018-11" db="EMBL/GenBank/DDBJ databases">
        <authorList>
            <consortium name="Pathogen Informatics"/>
        </authorList>
    </citation>
    <scope>NUCLEOTIDE SEQUENCE [LARGE SCALE GENOMIC DNA]</scope>
</reference>
<dbReference type="EMBL" id="UYRV01000315">
    <property type="protein sequence ID" value="VDK43852.1"/>
    <property type="molecule type" value="Genomic_DNA"/>
</dbReference>
<dbReference type="InterPro" id="IPR036941">
    <property type="entry name" value="Rcpt_L-dom_sf"/>
</dbReference>
<keyword evidence="3" id="KW-1185">Reference proteome</keyword>
<feature type="domain" description="Receptor L-domain" evidence="1">
    <location>
        <begin position="73"/>
        <end position="172"/>
    </location>
</feature>
<dbReference type="PANTHER" id="PTHR21662:SF59">
    <property type="entry name" value="RECEPTOR PROTEIN-TYROSINE KINASE"/>
    <property type="match status" value="1"/>
</dbReference>
<dbReference type="InterPro" id="IPR000494">
    <property type="entry name" value="Rcpt_L-dom"/>
</dbReference>
<protein>
    <recommendedName>
        <fullName evidence="1">Receptor L-domain domain-containing protein</fullName>
    </recommendedName>
</protein>
<accession>A0A3P6Q2J7</accession>
<dbReference type="Gene3D" id="3.80.20.20">
    <property type="entry name" value="Receptor L-domain"/>
    <property type="match status" value="1"/>
</dbReference>
<evidence type="ECO:0000313" key="2">
    <source>
        <dbReference type="EMBL" id="VDK43852.1"/>
    </source>
</evidence>
<dbReference type="Proteomes" id="UP000271889">
    <property type="component" value="Unassembled WGS sequence"/>
</dbReference>
<dbReference type="SUPFAM" id="SSF52058">
    <property type="entry name" value="L domain-like"/>
    <property type="match status" value="1"/>
</dbReference>
<dbReference type="InterPro" id="IPR053079">
    <property type="entry name" value="SPS2_domain"/>
</dbReference>
<evidence type="ECO:0000259" key="1">
    <source>
        <dbReference type="Pfam" id="PF01030"/>
    </source>
</evidence>
<organism evidence="2 3">
    <name type="scientific">Cylicostephanus goldi</name>
    <name type="common">Nematode worm</name>
    <dbReference type="NCBI Taxonomy" id="71465"/>
    <lineage>
        <taxon>Eukaryota</taxon>
        <taxon>Metazoa</taxon>
        <taxon>Ecdysozoa</taxon>
        <taxon>Nematoda</taxon>
        <taxon>Chromadorea</taxon>
        <taxon>Rhabditida</taxon>
        <taxon>Rhabditina</taxon>
        <taxon>Rhabditomorpha</taxon>
        <taxon>Strongyloidea</taxon>
        <taxon>Strongylidae</taxon>
        <taxon>Cylicostephanus</taxon>
    </lineage>
</organism>
<dbReference type="AlphaFoldDB" id="A0A3P6Q2J7"/>
<dbReference type="OrthoDB" id="5868504at2759"/>
<evidence type="ECO:0000313" key="3">
    <source>
        <dbReference type="Proteomes" id="UP000271889"/>
    </source>
</evidence>